<keyword evidence="8" id="KW-1185">Reference proteome</keyword>
<keyword evidence="3" id="KW-0862">Zinc</keyword>
<dbReference type="RefSeq" id="XP_007418284.1">
    <property type="nucleotide sequence ID" value="XM_007418222.1"/>
</dbReference>
<dbReference type="InterPro" id="IPR046341">
    <property type="entry name" value="SET_dom_sf"/>
</dbReference>
<dbReference type="Proteomes" id="UP000001072">
    <property type="component" value="Unassembled WGS sequence"/>
</dbReference>
<dbReference type="InterPro" id="IPR050869">
    <property type="entry name" value="H3K4_H4K5_MeTrfase"/>
</dbReference>
<dbReference type="PANTHER" id="PTHR12197:SF251">
    <property type="entry name" value="EG:BACR7C10.4 PROTEIN"/>
    <property type="match status" value="1"/>
</dbReference>
<accession>F4SAB9</accession>
<dbReference type="PROSITE" id="PS50865">
    <property type="entry name" value="ZF_MYND_2"/>
    <property type="match status" value="1"/>
</dbReference>
<dbReference type="AlphaFoldDB" id="F4SAB9"/>
<dbReference type="EMBL" id="GL883176">
    <property type="protein sequence ID" value="EGF98429.1"/>
    <property type="molecule type" value="Genomic_DNA"/>
</dbReference>
<dbReference type="SUPFAM" id="SSF144232">
    <property type="entry name" value="HIT/MYND zinc finger-like"/>
    <property type="match status" value="1"/>
</dbReference>
<dbReference type="Pfam" id="PF01753">
    <property type="entry name" value="zf-MYND"/>
    <property type="match status" value="1"/>
</dbReference>
<dbReference type="eggNOG" id="KOG2084">
    <property type="taxonomic scope" value="Eukaryota"/>
</dbReference>
<dbReference type="KEGG" id="mlr:MELLADRAFT_69335"/>
<dbReference type="GO" id="GO:0005634">
    <property type="term" value="C:nucleus"/>
    <property type="evidence" value="ECO:0007669"/>
    <property type="project" value="TreeGrafter"/>
</dbReference>
<evidence type="ECO:0000256" key="5">
    <source>
        <dbReference type="SAM" id="MobiDB-lite"/>
    </source>
</evidence>
<dbReference type="VEuPathDB" id="FungiDB:MELLADRAFT_69335"/>
<evidence type="ECO:0000256" key="3">
    <source>
        <dbReference type="ARBA" id="ARBA00022833"/>
    </source>
</evidence>
<gene>
    <name evidence="7" type="ORF">MELLADRAFT_69335</name>
</gene>
<evidence type="ECO:0000256" key="2">
    <source>
        <dbReference type="ARBA" id="ARBA00022771"/>
    </source>
</evidence>
<dbReference type="PANTHER" id="PTHR12197">
    <property type="entry name" value="HISTONE-LYSINE N-METHYLTRANSFERASE SMYD"/>
    <property type="match status" value="1"/>
</dbReference>
<dbReference type="InParanoid" id="F4SAB9"/>
<dbReference type="GO" id="GO:0008270">
    <property type="term" value="F:zinc ion binding"/>
    <property type="evidence" value="ECO:0007669"/>
    <property type="project" value="UniProtKB-KW"/>
</dbReference>
<feature type="domain" description="MYND-type" evidence="6">
    <location>
        <begin position="102"/>
        <end position="152"/>
    </location>
</feature>
<keyword evidence="1" id="KW-0479">Metal-binding</keyword>
<dbReference type="STRING" id="747676.F4SAB9"/>
<dbReference type="Gene3D" id="2.170.270.10">
    <property type="entry name" value="SET domain"/>
    <property type="match status" value="1"/>
</dbReference>
<proteinExistence type="predicted"/>
<evidence type="ECO:0000259" key="6">
    <source>
        <dbReference type="PROSITE" id="PS50865"/>
    </source>
</evidence>
<dbReference type="GeneID" id="18931217"/>
<feature type="region of interest" description="Disordered" evidence="5">
    <location>
        <begin position="1"/>
        <end position="35"/>
    </location>
</feature>
<dbReference type="OrthoDB" id="265717at2759"/>
<organism evidence="8">
    <name type="scientific">Melampsora larici-populina (strain 98AG31 / pathotype 3-4-7)</name>
    <name type="common">Poplar leaf rust fungus</name>
    <dbReference type="NCBI Taxonomy" id="747676"/>
    <lineage>
        <taxon>Eukaryota</taxon>
        <taxon>Fungi</taxon>
        <taxon>Dikarya</taxon>
        <taxon>Basidiomycota</taxon>
        <taxon>Pucciniomycotina</taxon>
        <taxon>Pucciniomycetes</taxon>
        <taxon>Pucciniales</taxon>
        <taxon>Melampsoraceae</taxon>
        <taxon>Melampsora</taxon>
    </lineage>
</organism>
<feature type="compositionally biased region" description="Basic and acidic residues" evidence="5">
    <location>
        <begin position="12"/>
        <end position="21"/>
    </location>
</feature>
<name>F4SAB9_MELLP</name>
<protein>
    <recommendedName>
        <fullName evidence="6">MYND-type domain-containing protein</fullName>
    </recommendedName>
</protein>
<sequence>MDHPTQSTKPIQKNEIEKEQEQGQEQEEISNPPFLNSSHLVITNSKIFKPNKFVELCLDHNRPKRGRGLYSKSSKTIKPGTTVLSLSPHVAVLDTSSLSNRCSSCFLEDEDFEALPDPSVSRQIRRCTKCRVVSYCGENCQRLDWVSHKAECQALTNYSKMIENLLKVNQKSKSRTSMNGKVTRSGTTLCGTLGGSGSGLDGLEIDDDHGSGQEFSKVPSAPIRALGRLIWKKDREAERDPNWWTGMEELNHRELSLGCFLSTDIPIDDSLNIDWIDRPECRSCLSERQTDAIERKPESIYRKSNLTKSTWFSIYTTSILLSSQ</sequence>
<dbReference type="InterPro" id="IPR002893">
    <property type="entry name" value="Znf_MYND"/>
</dbReference>
<dbReference type="HOGENOM" id="CLU_858111_0_0_1"/>
<dbReference type="Gene3D" id="6.10.140.2220">
    <property type="match status" value="1"/>
</dbReference>
<keyword evidence="2 4" id="KW-0863">Zinc-finger</keyword>
<evidence type="ECO:0000313" key="8">
    <source>
        <dbReference type="Proteomes" id="UP000001072"/>
    </source>
</evidence>
<evidence type="ECO:0000313" key="7">
    <source>
        <dbReference type="EMBL" id="EGF98429.1"/>
    </source>
</evidence>
<evidence type="ECO:0000256" key="1">
    <source>
        <dbReference type="ARBA" id="ARBA00022723"/>
    </source>
</evidence>
<reference evidence="8" key="1">
    <citation type="journal article" date="2011" name="Proc. Natl. Acad. Sci. U.S.A.">
        <title>Obligate biotrophy features unraveled by the genomic analysis of rust fungi.</title>
        <authorList>
            <person name="Duplessis S."/>
            <person name="Cuomo C.A."/>
            <person name="Lin Y.-C."/>
            <person name="Aerts A."/>
            <person name="Tisserant E."/>
            <person name="Veneault-Fourrey C."/>
            <person name="Joly D.L."/>
            <person name="Hacquard S."/>
            <person name="Amselem J."/>
            <person name="Cantarel B.L."/>
            <person name="Chiu R."/>
            <person name="Coutinho P.M."/>
            <person name="Feau N."/>
            <person name="Field M."/>
            <person name="Frey P."/>
            <person name="Gelhaye E."/>
            <person name="Goldberg J."/>
            <person name="Grabherr M.G."/>
            <person name="Kodira C.D."/>
            <person name="Kohler A."/>
            <person name="Kuees U."/>
            <person name="Lindquist E.A."/>
            <person name="Lucas S.M."/>
            <person name="Mago R."/>
            <person name="Mauceli E."/>
            <person name="Morin E."/>
            <person name="Murat C."/>
            <person name="Pangilinan J.L."/>
            <person name="Park R."/>
            <person name="Pearson M."/>
            <person name="Quesneville H."/>
            <person name="Rouhier N."/>
            <person name="Sakthikumar S."/>
            <person name="Salamov A.A."/>
            <person name="Schmutz J."/>
            <person name="Selles B."/>
            <person name="Shapiro H."/>
            <person name="Tanguay P."/>
            <person name="Tuskan G.A."/>
            <person name="Henrissat B."/>
            <person name="Van de Peer Y."/>
            <person name="Rouze P."/>
            <person name="Ellis J.G."/>
            <person name="Dodds P.N."/>
            <person name="Schein J.E."/>
            <person name="Zhong S."/>
            <person name="Hamelin R.C."/>
            <person name="Grigoriev I.V."/>
            <person name="Szabo L.J."/>
            <person name="Martin F."/>
        </authorList>
    </citation>
    <scope>NUCLEOTIDE SEQUENCE [LARGE SCALE GENOMIC DNA]</scope>
    <source>
        <strain evidence="8">98AG31 / pathotype 3-4-7</strain>
    </source>
</reference>
<evidence type="ECO:0000256" key="4">
    <source>
        <dbReference type="PROSITE-ProRule" id="PRU00134"/>
    </source>
</evidence>